<name>A0ABR3FKN2_9AGAR</name>
<keyword evidence="3" id="KW-1185">Reference proteome</keyword>
<keyword evidence="2" id="KW-0418">Kinase</keyword>
<dbReference type="GO" id="GO:0004674">
    <property type="term" value="F:protein serine/threonine kinase activity"/>
    <property type="evidence" value="ECO:0007669"/>
    <property type="project" value="UniProtKB-EC"/>
</dbReference>
<keyword evidence="2" id="KW-0808">Transferase</keyword>
<gene>
    <name evidence="2" type="primary">CDC15_3</name>
    <name evidence="2" type="ORF">V5O48_006027</name>
</gene>
<organism evidence="2 3">
    <name type="scientific">Marasmius crinis-equi</name>
    <dbReference type="NCBI Taxonomy" id="585013"/>
    <lineage>
        <taxon>Eukaryota</taxon>
        <taxon>Fungi</taxon>
        <taxon>Dikarya</taxon>
        <taxon>Basidiomycota</taxon>
        <taxon>Agaricomycotina</taxon>
        <taxon>Agaricomycetes</taxon>
        <taxon>Agaricomycetidae</taxon>
        <taxon>Agaricales</taxon>
        <taxon>Marasmiineae</taxon>
        <taxon>Marasmiaceae</taxon>
        <taxon>Marasmius</taxon>
    </lineage>
</organism>
<feature type="compositionally biased region" description="Low complexity" evidence="1">
    <location>
        <begin position="181"/>
        <end position="194"/>
    </location>
</feature>
<dbReference type="EMBL" id="JBAHYK010000259">
    <property type="protein sequence ID" value="KAL0575957.1"/>
    <property type="molecule type" value="Genomic_DNA"/>
</dbReference>
<dbReference type="Proteomes" id="UP001465976">
    <property type="component" value="Unassembled WGS sequence"/>
</dbReference>
<accession>A0ABR3FKN2</accession>
<sequence length="194" mass="21392">MNITLDLSADGSEAVTHPCEVINHFALKLISNLSGSGGAGNAGWAAFTHDSYLTSIMQDSEQVLPAEAEIIRRVCEKFKFVVEEGKPYLLTNTIRTTTLSITDRELLRQTSLPDYGDALIIPVLIEFRELENASEPRSEPQRRTIHARYRPSPSPTPPASPHHKSDDDGEVPTYAYRRSSRSPSPSPSMSSSSH</sequence>
<reference evidence="2 3" key="1">
    <citation type="submission" date="2024-02" db="EMBL/GenBank/DDBJ databases">
        <title>A draft genome for the cacao thread blight pathogen Marasmius crinis-equi.</title>
        <authorList>
            <person name="Cohen S.P."/>
            <person name="Baruah I.K."/>
            <person name="Amoako-Attah I."/>
            <person name="Bukari Y."/>
            <person name="Meinhardt L.W."/>
            <person name="Bailey B.A."/>
        </authorList>
    </citation>
    <scope>NUCLEOTIDE SEQUENCE [LARGE SCALE GENOMIC DNA]</scope>
    <source>
        <strain evidence="2 3">GH-76</strain>
    </source>
</reference>
<dbReference type="EC" id="2.7.11.1" evidence="2"/>
<feature type="region of interest" description="Disordered" evidence="1">
    <location>
        <begin position="132"/>
        <end position="194"/>
    </location>
</feature>
<evidence type="ECO:0000313" key="3">
    <source>
        <dbReference type="Proteomes" id="UP001465976"/>
    </source>
</evidence>
<evidence type="ECO:0000313" key="2">
    <source>
        <dbReference type="EMBL" id="KAL0575957.1"/>
    </source>
</evidence>
<protein>
    <submittedName>
        <fullName evidence="2">Protein kinase of the Mitotic Exit Network</fullName>
        <ecNumber evidence="2">2.7.11.1</ecNumber>
    </submittedName>
</protein>
<comment type="caution">
    <text evidence="2">The sequence shown here is derived from an EMBL/GenBank/DDBJ whole genome shotgun (WGS) entry which is preliminary data.</text>
</comment>
<feature type="compositionally biased region" description="Basic and acidic residues" evidence="1">
    <location>
        <begin position="132"/>
        <end position="142"/>
    </location>
</feature>
<proteinExistence type="predicted"/>
<evidence type="ECO:0000256" key="1">
    <source>
        <dbReference type="SAM" id="MobiDB-lite"/>
    </source>
</evidence>